<gene>
    <name evidence="1" type="ORF">QAD02_003943</name>
</gene>
<evidence type="ECO:0000313" key="2">
    <source>
        <dbReference type="Proteomes" id="UP001239111"/>
    </source>
</evidence>
<name>A0ACC2NND9_9HYME</name>
<dbReference type="EMBL" id="CM056743">
    <property type="protein sequence ID" value="KAJ8672683.1"/>
    <property type="molecule type" value="Genomic_DNA"/>
</dbReference>
<evidence type="ECO:0000313" key="1">
    <source>
        <dbReference type="EMBL" id="KAJ8672683.1"/>
    </source>
</evidence>
<protein>
    <submittedName>
        <fullName evidence="1">Uncharacterized protein</fullName>
    </submittedName>
</protein>
<comment type="caution">
    <text evidence="1">The sequence shown here is derived from an EMBL/GenBank/DDBJ whole genome shotgun (WGS) entry which is preliminary data.</text>
</comment>
<keyword evidence="2" id="KW-1185">Reference proteome</keyword>
<sequence length="649" mass="68837">MSDYSAVAPPQNFSQSSAFAAALERAKQIAAKINPQGAQNNSDPTKKRPLEDGSEPDAKKIAAGVTDPLAALRGNSIGDSSVIGRSSDTGNSDSGGLISSVAGNRDAVNRAKEIAMSLVSQRNKEDLIPGANPPYPGSGNSPSTAVQSILQGHPGYSEIMIPGPKVGLIIGKGGETIKQLQDRSGAKMVIVQDGPNQENEKPLRITGDPQKVEHAKQLVYELIAEKEMQAYSKNSKPGLGSGGDGGGRGGGMMNNQDEEIEVFVPKISVGLVIGKGGEMIRRLQEETGAKMRFLQGKDESPGDRTCIITGPHECVENARDRVNTLISQSGDKPKGSRGNGFGGRDEYGGWDRGRVDMTGKIEFQYPVPSNRCGIIIGKGGETIRQINQTTGAHCELDRRNPNNTDNDKYFLIRGTPDQVEHAKRIFGEKLGTNVGTNSSWGQNMGYNTSWNSTPGYQGWPGQQGGDGSQGSVSINPSTGQPDYSSQWAEYYRSMGMHREAEMIEQQAKQQGAGKPDMNQQNPQQNAVPAPQQPQQPQANQAQQNGGAADYSAQWAEYYRSIGKIKEAEAIEAQMKSGKATNQAGQSMPGAAPGAPAAFPGYGGYPGMNPAAPAGGYYNPSGQPAAPGAQSTPGFPAYQNYQYSQPSADN</sequence>
<dbReference type="Proteomes" id="UP001239111">
    <property type="component" value="Chromosome 3"/>
</dbReference>
<accession>A0ACC2NND9</accession>
<organism evidence="1 2">
    <name type="scientific">Eretmocerus hayati</name>
    <dbReference type="NCBI Taxonomy" id="131215"/>
    <lineage>
        <taxon>Eukaryota</taxon>
        <taxon>Metazoa</taxon>
        <taxon>Ecdysozoa</taxon>
        <taxon>Arthropoda</taxon>
        <taxon>Hexapoda</taxon>
        <taxon>Insecta</taxon>
        <taxon>Pterygota</taxon>
        <taxon>Neoptera</taxon>
        <taxon>Endopterygota</taxon>
        <taxon>Hymenoptera</taxon>
        <taxon>Apocrita</taxon>
        <taxon>Proctotrupomorpha</taxon>
        <taxon>Chalcidoidea</taxon>
        <taxon>Aphelinidae</taxon>
        <taxon>Aphelininae</taxon>
        <taxon>Eretmocerus</taxon>
    </lineage>
</organism>
<proteinExistence type="predicted"/>
<reference evidence="1" key="1">
    <citation type="submission" date="2023-04" db="EMBL/GenBank/DDBJ databases">
        <title>A chromosome-level genome assembly of the parasitoid wasp Eretmocerus hayati.</title>
        <authorList>
            <person name="Zhong Y."/>
            <person name="Liu S."/>
            <person name="Liu Y."/>
        </authorList>
    </citation>
    <scope>NUCLEOTIDE SEQUENCE</scope>
    <source>
        <strain evidence="1">ZJU_SS_LIU_2023</strain>
    </source>
</reference>